<keyword evidence="5" id="KW-0479">Metal-binding</keyword>
<evidence type="ECO:0000256" key="5">
    <source>
        <dbReference type="ARBA" id="ARBA00022723"/>
    </source>
</evidence>
<dbReference type="GO" id="GO:0030313">
    <property type="term" value="C:cell envelope"/>
    <property type="evidence" value="ECO:0007669"/>
    <property type="project" value="UniProtKB-SubCell"/>
</dbReference>
<gene>
    <name evidence="12" type="ORF">DSM104443_01988</name>
</gene>
<feature type="domain" description="Tetrahaem cytochrome" evidence="11">
    <location>
        <begin position="193"/>
        <end position="273"/>
    </location>
</feature>
<feature type="domain" description="Cytochrome c7-like" evidence="10">
    <location>
        <begin position="495"/>
        <end position="553"/>
    </location>
</feature>
<keyword evidence="3" id="KW-0813">Transport</keyword>
<dbReference type="Proteomes" id="UP000501534">
    <property type="component" value="Chromosome"/>
</dbReference>
<dbReference type="EMBL" id="CP053069">
    <property type="protein sequence ID" value="QJR10918.1"/>
    <property type="molecule type" value="Genomic_DNA"/>
</dbReference>
<dbReference type="Pfam" id="PF14522">
    <property type="entry name" value="Cytochrome_C7"/>
    <property type="match status" value="1"/>
</dbReference>
<dbReference type="InterPro" id="IPR036280">
    <property type="entry name" value="Multihaem_cyt_sf"/>
</dbReference>
<evidence type="ECO:0000313" key="13">
    <source>
        <dbReference type="Proteomes" id="UP000501534"/>
    </source>
</evidence>
<proteinExistence type="predicted"/>
<evidence type="ECO:0000256" key="8">
    <source>
        <dbReference type="ARBA" id="ARBA00023004"/>
    </source>
</evidence>
<evidence type="ECO:0000256" key="1">
    <source>
        <dbReference type="ARBA" id="ARBA00001926"/>
    </source>
</evidence>
<dbReference type="InterPro" id="IPR029467">
    <property type="entry name" value="Cyt_c7-like"/>
</dbReference>
<keyword evidence="4" id="KW-0349">Heme</keyword>
<evidence type="ECO:0000256" key="7">
    <source>
        <dbReference type="ARBA" id="ARBA00022982"/>
    </source>
</evidence>
<dbReference type="AlphaFoldDB" id="A0A6M4GVK3"/>
<sequence>MKLQVITQTTGRSGRVMQQKRLVQGDWIRVGRAASSEIHLADPRVALNQGLIMDRGGIVYTEGEAGIVNPGSTTRKAVKSVRLKAGASIEVGPYKFTALEPPAGYDGAITIELVRPLEAATTGDIRSRATKLSLSSLRLPKRWAAWAFFVILGIVFFALPAARVLDLPWRAASEANAITGDRFWNPGPVILAHQPFEMKCAACHEVAFEHVKDRACLECHRNIGHHVSQEMLKPAGGAPGMFEGQRCTSCHVDHKGTKTTHRDNDRMCVDCHKDVRGKSNLATSLNVTDFAANHPPFRLTLPTETGLKRIRMDGKTPIKESSNLIFPHDIHLDPKGIKSPSKGRVKLECAACHAPNASKNTFEPVTMKKNCQECHRLEFEPAVTTREVPHGNAREAKVVVEEFYANLALNGVKDSFVKAFGVESEGLLRRVGEPSEDQRKVALNMAGKKADKVAHELFEVRSCKICHAVTREDKADGPDWTVAKIRANNLWMPAVRFDHKAHAQAPCADCHNVAKSKSSTDVAMPTIDDCRKCHGGSKHTVEKTLTSNCLMCHGFHDLKHPYDPTFKPKGTTRVAEGPAGAR</sequence>
<evidence type="ECO:0000256" key="9">
    <source>
        <dbReference type="SAM" id="Phobius"/>
    </source>
</evidence>
<dbReference type="KEGG" id="uru:DSM104443_01988"/>
<dbReference type="SUPFAM" id="SSF48695">
    <property type="entry name" value="Multiheme cytochromes"/>
    <property type="match status" value="2"/>
</dbReference>
<dbReference type="Gene3D" id="3.90.10.10">
    <property type="entry name" value="Cytochrome C3"/>
    <property type="match status" value="3"/>
</dbReference>
<comment type="cofactor">
    <cofactor evidence="1">
        <name>heme c</name>
        <dbReference type="ChEBI" id="CHEBI:61717"/>
    </cofactor>
</comment>
<dbReference type="CDD" id="cd08168">
    <property type="entry name" value="Cytochrom_C3"/>
    <property type="match status" value="1"/>
</dbReference>
<organism evidence="12 13">
    <name type="scientific">Usitatibacter rugosus</name>
    <dbReference type="NCBI Taxonomy" id="2732067"/>
    <lineage>
        <taxon>Bacteria</taxon>
        <taxon>Pseudomonadati</taxon>
        <taxon>Pseudomonadota</taxon>
        <taxon>Betaproteobacteria</taxon>
        <taxon>Nitrosomonadales</taxon>
        <taxon>Usitatibacteraceae</taxon>
        <taxon>Usitatibacter</taxon>
    </lineage>
</organism>
<evidence type="ECO:0000259" key="10">
    <source>
        <dbReference type="Pfam" id="PF14522"/>
    </source>
</evidence>
<evidence type="ECO:0000256" key="3">
    <source>
        <dbReference type="ARBA" id="ARBA00022448"/>
    </source>
</evidence>
<dbReference type="GO" id="GO:0046872">
    <property type="term" value="F:metal ion binding"/>
    <property type="evidence" value="ECO:0007669"/>
    <property type="project" value="UniProtKB-KW"/>
</dbReference>
<keyword evidence="13" id="KW-1185">Reference proteome</keyword>
<dbReference type="Pfam" id="PF14537">
    <property type="entry name" value="Cytochrom_c3_2"/>
    <property type="match status" value="1"/>
</dbReference>
<dbReference type="InterPro" id="IPR051829">
    <property type="entry name" value="Multiheme_Cytochr_ET"/>
</dbReference>
<dbReference type="InterPro" id="IPR012286">
    <property type="entry name" value="Tetrahaem_cytochrome"/>
</dbReference>
<comment type="subcellular location">
    <subcellularLocation>
        <location evidence="2">Cell envelope</location>
    </subcellularLocation>
</comment>
<keyword evidence="8" id="KW-0408">Iron</keyword>
<name>A0A6M4GVK3_9PROT</name>
<protein>
    <submittedName>
        <fullName evidence="12">Uncharacterized protein</fullName>
    </submittedName>
</protein>
<evidence type="ECO:0000259" key="11">
    <source>
        <dbReference type="Pfam" id="PF14537"/>
    </source>
</evidence>
<dbReference type="PANTHER" id="PTHR35038">
    <property type="entry name" value="DISSIMILATORY SULFITE REDUCTASE SIRA"/>
    <property type="match status" value="1"/>
</dbReference>
<feature type="transmembrane region" description="Helical" evidence="9">
    <location>
        <begin position="143"/>
        <end position="162"/>
    </location>
</feature>
<dbReference type="RefSeq" id="WP_171091806.1">
    <property type="nucleotide sequence ID" value="NZ_CP053069.1"/>
</dbReference>
<accession>A0A6M4GVK3</accession>
<evidence type="ECO:0000313" key="12">
    <source>
        <dbReference type="EMBL" id="QJR10918.1"/>
    </source>
</evidence>
<keyword evidence="7" id="KW-0249">Electron transport</keyword>
<evidence type="ECO:0000256" key="6">
    <source>
        <dbReference type="ARBA" id="ARBA00022729"/>
    </source>
</evidence>
<evidence type="ECO:0000256" key="2">
    <source>
        <dbReference type="ARBA" id="ARBA00004196"/>
    </source>
</evidence>
<keyword evidence="9" id="KW-0812">Transmembrane</keyword>
<reference evidence="12 13" key="1">
    <citation type="submission" date="2020-04" db="EMBL/GenBank/DDBJ databases">
        <title>Usitatibacter rugosus gen. nov., sp. nov. and Usitatibacter palustris sp. nov., novel members of Usitatibacteraceae fam. nov. within the order Nitrosomonadales isolated from soil.</title>
        <authorList>
            <person name="Huber K.J."/>
            <person name="Neumann-Schaal M."/>
            <person name="Geppert A."/>
            <person name="Luckner M."/>
            <person name="Wanner G."/>
            <person name="Overmann J."/>
        </authorList>
    </citation>
    <scope>NUCLEOTIDE SEQUENCE [LARGE SCALE GENOMIC DNA]</scope>
    <source>
        <strain evidence="12 13">0125_3</strain>
    </source>
</reference>
<evidence type="ECO:0000256" key="4">
    <source>
        <dbReference type="ARBA" id="ARBA00022617"/>
    </source>
</evidence>
<dbReference type="CDD" id="cd00060">
    <property type="entry name" value="FHA"/>
    <property type="match status" value="1"/>
</dbReference>
<keyword evidence="9" id="KW-1133">Transmembrane helix</keyword>
<keyword evidence="6" id="KW-0732">Signal</keyword>
<keyword evidence="9" id="KW-0472">Membrane</keyword>